<dbReference type="InterPro" id="IPR007627">
    <property type="entry name" value="RNA_pol_sigma70_r2"/>
</dbReference>
<dbReference type="Pfam" id="PF04542">
    <property type="entry name" value="Sigma70_r2"/>
    <property type="match status" value="1"/>
</dbReference>
<protein>
    <submittedName>
        <fullName evidence="4">Sigma-70 family RNA polymerase sigma factor</fullName>
    </submittedName>
</protein>
<dbReference type="GO" id="GO:0016987">
    <property type="term" value="F:sigma factor activity"/>
    <property type="evidence" value="ECO:0007669"/>
    <property type="project" value="InterPro"/>
</dbReference>
<dbReference type="PANTHER" id="PTHR30173:SF36">
    <property type="entry name" value="ECF RNA POLYMERASE SIGMA FACTOR SIGJ"/>
    <property type="match status" value="1"/>
</dbReference>
<name>A0AAE3QS16_9BACT</name>
<dbReference type="RefSeq" id="WP_313980057.1">
    <property type="nucleotide sequence ID" value="NZ_JASJOS010000006.1"/>
</dbReference>
<dbReference type="NCBIfam" id="TIGR02937">
    <property type="entry name" value="sigma70-ECF"/>
    <property type="match status" value="1"/>
</dbReference>
<proteinExistence type="predicted"/>
<evidence type="ECO:0000313" key="4">
    <source>
        <dbReference type="EMBL" id="MDJ1481794.1"/>
    </source>
</evidence>
<dbReference type="Gene3D" id="1.10.10.10">
    <property type="entry name" value="Winged helix-like DNA-binding domain superfamily/Winged helix DNA-binding domain"/>
    <property type="match status" value="1"/>
</dbReference>
<dbReference type="CDD" id="cd06171">
    <property type="entry name" value="Sigma70_r4"/>
    <property type="match status" value="1"/>
</dbReference>
<dbReference type="AlphaFoldDB" id="A0AAE3QS16"/>
<evidence type="ECO:0000259" key="2">
    <source>
        <dbReference type="Pfam" id="PF04542"/>
    </source>
</evidence>
<evidence type="ECO:0000259" key="3">
    <source>
        <dbReference type="Pfam" id="PF08281"/>
    </source>
</evidence>
<dbReference type="Proteomes" id="UP001241110">
    <property type="component" value="Unassembled WGS sequence"/>
</dbReference>
<accession>A0AAE3QS16</accession>
<feature type="domain" description="RNA polymerase sigma factor 70 region 4 type 2" evidence="3">
    <location>
        <begin position="99"/>
        <end position="146"/>
    </location>
</feature>
<dbReference type="InterPro" id="IPR013249">
    <property type="entry name" value="RNA_pol_sigma70_r4_t2"/>
</dbReference>
<dbReference type="EMBL" id="JASJOS010000006">
    <property type="protein sequence ID" value="MDJ1481794.1"/>
    <property type="molecule type" value="Genomic_DNA"/>
</dbReference>
<comment type="caution">
    <text evidence="4">The sequence shown here is derived from an EMBL/GenBank/DDBJ whole genome shotgun (WGS) entry which is preliminary data.</text>
</comment>
<organism evidence="4 5">
    <name type="scientific">Xanthocytophaga flava</name>
    <dbReference type="NCBI Taxonomy" id="3048013"/>
    <lineage>
        <taxon>Bacteria</taxon>
        <taxon>Pseudomonadati</taxon>
        <taxon>Bacteroidota</taxon>
        <taxon>Cytophagia</taxon>
        <taxon>Cytophagales</taxon>
        <taxon>Rhodocytophagaceae</taxon>
        <taxon>Xanthocytophaga</taxon>
    </lineage>
</organism>
<dbReference type="InterPro" id="IPR036388">
    <property type="entry name" value="WH-like_DNA-bd_sf"/>
</dbReference>
<dbReference type="GO" id="GO:0003677">
    <property type="term" value="F:DNA binding"/>
    <property type="evidence" value="ECO:0007669"/>
    <property type="project" value="InterPro"/>
</dbReference>
<dbReference type="InterPro" id="IPR013324">
    <property type="entry name" value="RNA_pol_sigma_r3/r4-like"/>
</dbReference>
<dbReference type="InterPro" id="IPR014284">
    <property type="entry name" value="RNA_pol_sigma-70_dom"/>
</dbReference>
<dbReference type="Pfam" id="PF08281">
    <property type="entry name" value="Sigma70_r4_2"/>
    <property type="match status" value="1"/>
</dbReference>
<dbReference type="InterPro" id="IPR013325">
    <property type="entry name" value="RNA_pol_sigma_r2"/>
</dbReference>
<dbReference type="SUPFAM" id="SSF54427">
    <property type="entry name" value="NTF2-like"/>
    <property type="match status" value="1"/>
</dbReference>
<reference evidence="4" key="1">
    <citation type="submission" date="2023-05" db="EMBL/GenBank/DDBJ databases">
        <authorList>
            <person name="Zhang X."/>
        </authorList>
    </citation>
    <scope>NUCLEOTIDE SEQUENCE</scope>
    <source>
        <strain evidence="4">YF14B1</strain>
    </source>
</reference>
<comment type="subunit">
    <text evidence="1">Interacts transiently with the RNA polymerase catalytic core formed by RpoA, RpoB, RpoC and RpoZ (2 alpha, 1 beta, 1 beta' and 1 omega subunit) to form the RNA polymerase holoenzyme that can initiate transcription.</text>
</comment>
<dbReference type="InterPro" id="IPR032710">
    <property type="entry name" value="NTF2-like_dom_sf"/>
</dbReference>
<dbReference type="SUPFAM" id="SSF88659">
    <property type="entry name" value="Sigma3 and sigma4 domains of RNA polymerase sigma factors"/>
    <property type="match status" value="1"/>
</dbReference>
<dbReference type="InterPro" id="IPR052704">
    <property type="entry name" value="ECF_Sigma-70_Domain"/>
</dbReference>
<dbReference type="GO" id="GO:0006352">
    <property type="term" value="P:DNA-templated transcription initiation"/>
    <property type="evidence" value="ECO:0007669"/>
    <property type="project" value="InterPro"/>
</dbReference>
<evidence type="ECO:0000256" key="1">
    <source>
        <dbReference type="ARBA" id="ARBA00011344"/>
    </source>
</evidence>
<dbReference type="PANTHER" id="PTHR30173">
    <property type="entry name" value="SIGMA 19 FACTOR"/>
    <property type="match status" value="1"/>
</dbReference>
<evidence type="ECO:0000313" key="5">
    <source>
        <dbReference type="Proteomes" id="UP001241110"/>
    </source>
</evidence>
<dbReference type="Gene3D" id="1.10.1740.10">
    <property type="match status" value="1"/>
</dbReference>
<gene>
    <name evidence="4" type="ORF">QNI16_14940</name>
</gene>
<dbReference type="SUPFAM" id="SSF88946">
    <property type="entry name" value="Sigma2 domain of RNA polymerase sigma factors"/>
    <property type="match status" value="1"/>
</dbReference>
<sequence>MKDYRNLLFPYAYNILGSWEDAKDIVQDVLSSYLTTPHEGIQNEKGYLIRSVINTAINVKNKKKKLVRESNSLPEPIATERADTNINLSDIVSYSLLILLEQLNPKERAVFILKEGFNYSHEEIADLLSSTVENSRKLLSRAKSKINPTLLTQQKVHKDSVPDGILDKYVEAIRSRDMKMLENLLAEDIVFVADGGKNLNVFKKICTGNTAVSDLLLYTYEKYHIHFSSQYTEINHQPAILYYIGDQVKVCQVLSISPDNGKIFRISIIIDPEKLKNIWIREKD</sequence>
<feature type="domain" description="RNA polymerase sigma-70 region 2" evidence="2">
    <location>
        <begin position="2"/>
        <end position="64"/>
    </location>
</feature>